<dbReference type="AlphaFoldDB" id="A0A3N0YJH4"/>
<gene>
    <name evidence="1" type="ORF">DPX16_0620</name>
</gene>
<evidence type="ECO:0000313" key="1">
    <source>
        <dbReference type="EMBL" id="ROL46376.1"/>
    </source>
</evidence>
<dbReference type="Proteomes" id="UP000281406">
    <property type="component" value="Unassembled WGS sequence"/>
</dbReference>
<name>A0A3N0YJH4_ANAGA</name>
<keyword evidence="2" id="KW-1185">Reference proteome</keyword>
<reference evidence="1 2" key="1">
    <citation type="submission" date="2018-10" db="EMBL/GenBank/DDBJ databases">
        <title>Genome assembly for a Yunnan-Guizhou Plateau 3E fish, Anabarilius grahami (Regan), and its evolutionary and genetic applications.</title>
        <authorList>
            <person name="Jiang W."/>
        </authorList>
    </citation>
    <scope>NUCLEOTIDE SEQUENCE [LARGE SCALE GENOMIC DNA]</scope>
    <source>
        <strain evidence="1">AG-KIZ</strain>
        <tissue evidence="1">Muscle</tissue>
    </source>
</reference>
<organism evidence="1 2">
    <name type="scientific">Anabarilius grahami</name>
    <name type="common">Kanglang fish</name>
    <name type="synonym">Barilius grahami</name>
    <dbReference type="NCBI Taxonomy" id="495550"/>
    <lineage>
        <taxon>Eukaryota</taxon>
        <taxon>Metazoa</taxon>
        <taxon>Chordata</taxon>
        <taxon>Craniata</taxon>
        <taxon>Vertebrata</taxon>
        <taxon>Euteleostomi</taxon>
        <taxon>Actinopterygii</taxon>
        <taxon>Neopterygii</taxon>
        <taxon>Teleostei</taxon>
        <taxon>Ostariophysi</taxon>
        <taxon>Cypriniformes</taxon>
        <taxon>Xenocyprididae</taxon>
        <taxon>Xenocypridinae</taxon>
        <taxon>Xenocypridinae incertae sedis</taxon>
        <taxon>Anabarilius</taxon>
    </lineage>
</organism>
<proteinExistence type="predicted"/>
<accession>A0A3N0YJH4</accession>
<dbReference type="OrthoDB" id="9906410at2759"/>
<sequence length="168" mass="18191">MQSTSDTGGDRIADPFATLVNTVRSSLPKPTTSTAPTVHKDILNAIQHALQHPAPAAYSTTMPSAQALVDSGSDGNFISNQILQKLNVNRKQCQQDLRIHYIQGKLLGRGHVHHFSPTLTLRIWGMHSEENTSMLGAAAVTLYKRFQCEYSRVSAAAIHADACGVNLA</sequence>
<evidence type="ECO:0000313" key="2">
    <source>
        <dbReference type="Proteomes" id="UP000281406"/>
    </source>
</evidence>
<dbReference type="EMBL" id="RJVU01038552">
    <property type="protein sequence ID" value="ROL46376.1"/>
    <property type="molecule type" value="Genomic_DNA"/>
</dbReference>
<comment type="caution">
    <text evidence="1">The sequence shown here is derived from an EMBL/GenBank/DDBJ whole genome shotgun (WGS) entry which is preliminary data.</text>
</comment>
<protein>
    <submittedName>
        <fullName evidence="1">Uncharacterized protein</fullName>
    </submittedName>
</protein>